<evidence type="ECO:0000256" key="9">
    <source>
        <dbReference type="ARBA" id="ARBA00022842"/>
    </source>
</evidence>
<dbReference type="GO" id="GO:0042245">
    <property type="term" value="P:RNA repair"/>
    <property type="evidence" value="ECO:0007669"/>
    <property type="project" value="UniProtKB-KW"/>
</dbReference>
<evidence type="ECO:0000256" key="3">
    <source>
        <dbReference type="ARBA" id="ARBA00022694"/>
    </source>
</evidence>
<dbReference type="PIRSF" id="PIRSF000813">
    <property type="entry name" value="CCA_bact"/>
    <property type="match status" value="1"/>
</dbReference>
<feature type="domain" description="tRNA nucleotidyltransferase/poly(A) polymerase RNA and SrmB- binding" evidence="13">
    <location>
        <begin position="149"/>
        <end position="211"/>
    </location>
</feature>
<dbReference type="HAMAP" id="MF_01262">
    <property type="entry name" value="CCA_bact_type2"/>
    <property type="match status" value="1"/>
</dbReference>
<dbReference type="GO" id="GO:0000049">
    <property type="term" value="F:tRNA binding"/>
    <property type="evidence" value="ECO:0007669"/>
    <property type="project" value="UniProtKB-UniRule"/>
</dbReference>
<feature type="binding site" evidence="11">
    <location>
        <position position="11"/>
    </location>
    <ligand>
        <name>CTP</name>
        <dbReference type="ChEBI" id="CHEBI:37563"/>
    </ligand>
</feature>
<dbReference type="PANTHER" id="PTHR47545:SF1">
    <property type="entry name" value="MULTIFUNCTIONAL CCA PROTEIN"/>
    <property type="match status" value="1"/>
</dbReference>
<feature type="binding site" evidence="11">
    <location>
        <position position="8"/>
    </location>
    <ligand>
        <name>ATP</name>
        <dbReference type="ChEBI" id="CHEBI:30616"/>
    </ligand>
</feature>
<reference evidence="15" key="1">
    <citation type="submission" date="2017-08" db="EMBL/GenBank/DDBJ databases">
        <title>A dynamic microbial community with high functional redundancy inhabits the cold, oxic subseafloor aquifer.</title>
        <authorList>
            <person name="Tully B.J."/>
            <person name="Wheat C.G."/>
            <person name="Glazer B.T."/>
            <person name="Huber J.A."/>
        </authorList>
    </citation>
    <scope>NUCLEOTIDE SEQUENCE [LARGE SCALE GENOMIC DNA]</scope>
</reference>
<keyword evidence="4 11" id="KW-0548">Nucleotidyltransferase</keyword>
<evidence type="ECO:0000256" key="8">
    <source>
        <dbReference type="ARBA" id="ARBA00022840"/>
    </source>
</evidence>
<organism evidence="14 15">
    <name type="scientific">SAR86 cluster bacterium</name>
    <dbReference type="NCBI Taxonomy" id="2030880"/>
    <lineage>
        <taxon>Bacteria</taxon>
        <taxon>Pseudomonadati</taxon>
        <taxon>Pseudomonadota</taxon>
        <taxon>Gammaproteobacteria</taxon>
        <taxon>SAR86 cluster</taxon>
    </lineage>
</organism>
<evidence type="ECO:0000256" key="1">
    <source>
        <dbReference type="ARBA" id="ARBA00001946"/>
    </source>
</evidence>
<feature type="binding site" evidence="11">
    <location>
        <position position="140"/>
    </location>
    <ligand>
        <name>CTP</name>
        <dbReference type="ChEBI" id="CHEBI:37563"/>
    </ligand>
</feature>
<dbReference type="EC" id="2.7.7.72" evidence="11"/>
<evidence type="ECO:0000256" key="7">
    <source>
        <dbReference type="ARBA" id="ARBA00022800"/>
    </source>
</evidence>
<dbReference type="Gene3D" id="3.30.460.10">
    <property type="entry name" value="Beta Polymerase, domain 2"/>
    <property type="match status" value="1"/>
</dbReference>
<keyword evidence="2 11" id="KW-0808">Transferase</keyword>
<keyword evidence="9 11" id="KW-0460">Magnesium</keyword>
<dbReference type="Pfam" id="PF01743">
    <property type="entry name" value="PolyA_pol"/>
    <property type="match status" value="1"/>
</dbReference>
<comment type="cofactor">
    <cofactor evidence="1 11">
        <name>Mg(2+)</name>
        <dbReference type="ChEBI" id="CHEBI:18420"/>
    </cofactor>
</comment>
<dbReference type="InterPro" id="IPR002646">
    <property type="entry name" value="PolA_pol_head_dom"/>
</dbReference>
<evidence type="ECO:0000256" key="5">
    <source>
        <dbReference type="ARBA" id="ARBA00022723"/>
    </source>
</evidence>
<feature type="binding site" evidence="11">
    <location>
        <position position="21"/>
    </location>
    <ligand>
        <name>Mg(2+)</name>
        <dbReference type="ChEBI" id="CHEBI:18420"/>
    </ligand>
</feature>
<accession>A0A2A5CDY7</accession>
<evidence type="ECO:0000313" key="15">
    <source>
        <dbReference type="Proteomes" id="UP000228987"/>
    </source>
</evidence>
<comment type="caution">
    <text evidence="14">The sequence shown here is derived from an EMBL/GenBank/DDBJ whole genome shotgun (WGS) entry which is preliminary data.</text>
</comment>
<dbReference type="GO" id="GO:0000287">
    <property type="term" value="F:magnesium ion binding"/>
    <property type="evidence" value="ECO:0007669"/>
    <property type="project" value="UniProtKB-UniRule"/>
</dbReference>
<evidence type="ECO:0000256" key="11">
    <source>
        <dbReference type="HAMAP-Rule" id="MF_01262"/>
    </source>
</evidence>
<keyword evidence="3 11" id="KW-0819">tRNA processing</keyword>
<comment type="catalytic activity">
    <reaction evidence="11">
        <text>a tRNA with a 3' CCA end + 2 CTP + ATP = a tRNA with a 3' CCACCA end + 3 diphosphate</text>
        <dbReference type="Rhea" id="RHEA:76235"/>
        <dbReference type="Rhea" id="RHEA-COMP:10468"/>
        <dbReference type="Rhea" id="RHEA-COMP:18655"/>
        <dbReference type="ChEBI" id="CHEBI:30616"/>
        <dbReference type="ChEBI" id="CHEBI:33019"/>
        <dbReference type="ChEBI" id="CHEBI:37563"/>
        <dbReference type="ChEBI" id="CHEBI:83071"/>
        <dbReference type="ChEBI" id="CHEBI:195187"/>
    </reaction>
</comment>
<dbReference type="SUPFAM" id="SSF81301">
    <property type="entry name" value="Nucleotidyltransferase"/>
    <property type="match status" value="1"/>
</dbReference>
<keyword evidence="8 11" id="KW-0067">ATP-binding</keyword>
<dbReference type="GO" id="GO:0001680">
    <property type="term" value="P:tRNA 3'-terminal CCA addition"/>
    <property type="evidence" value="ECO:0007669"/>
    <property type="project" value="UniProtKB-UniRule"/>
</dbReference>
<feature type="binding site" evidence="11">
    <location>
        <position position="91"/>
    </location>
    <ligand>
        <name>ATP</name>
        <dbReference type="ChEBI" id="CHEBI:30616"/>
    </ligand>
</feature>
<dbReference type="Gene3D" id="1.10.3090.10">
    <property type="entry name" value="cca-adding enzyme, domain 2"/>
    <property type="match status" value="1"/>
</dbReference>
<dbReference type="EMBL" id="NVWI01000004">
    <property type="protein sequence ID" value="PCJ41725.1"/>
    <property type="molecule type" value="Genomic_DNA"/>
</dbReference>
<sequence>MKIYLVGGAVRDKLLGLPVKDRDWAVVGASPEEMLELGYQQVGKDFPVYLHPETKEEYALARTEKKTGLGHSAFSVDAAPTITIEEDLLRRDLTINAMAEDEEGNLIDPYGGQEDLKNKILRHVSPAFSEDPLRVLRVARFSARFAHLGFEVAQDTLTLMQHLVNNSELDQLPAERVWQEFRRALGEITPAFFFITLRDCYALGVVMQEIESLFGISQEKARLSLMALTKAAELSPDTAIRFSALCYELPITHDFSLVKNLRKLEALCQRLKIPNDHKDLATITCLHWDSCAALTLHEAEPILRLFENCDAIRRPERFQFFLTACKAIRQASDENEAHIDFRNHSLLNILKLCQDVDSSVLIEAGYEKEEIGIQLRLLRLETIENYLESLNKISNNED</sequence>
<feature type="binding site" evidence="11">
    <location>
        <position position="23"/>
    </location>
    <ligand>
        <name>Mg(2+)</name>
        <dbReference type="ChEBI" id="CHEBI:18420"/>
    </ligand>
</feature>
<comment type="function">
    <text evidence="11">Catalyzes the addition and repair of the essential 3'-terminal CCA sequence in tRNAs without using a nucleic acid template. Adds these three nucleotides in the order of C, C, and A to the tRNA nucleotide-73, using CTP and ATP as substrates and producing inorganic pyrophosphate. tRNA 3'-terminal CCA addition is required both for tRNA processing and repair. Also involved in tRNA surveillance by mediating tandem CCA addition to generate a CCACCA at the 3' terminus of unstable tRNAs. While stable tRNAs receive only 3'-terminal CCA, unstable tRNAs are marked with CCACCA and rapidly degraded.</text>
</comment>
<keyword evidence="7 11" id="KW-0692">RNA repair</keyword>
<dbReference type="SUPFAM" id="SSF81891">
    <property type="entry name" value="Poly A polymerase C-terminal region-like"/>
    <property type="match status" value="1"/>
</dbReference>
<dbReference type="CDD" id="cd05398">
    <property type="entry name" value="NT_ClassII-CCAase"/>
    <property type="match status" value="1"/>
</dbReference>
<feature type="binding site" evidence="11">
    <location>
        <position position="91"/>
    </location>
    <ligand>
        <name>CTP</name>
        <dbReference type="ChEBI" id="CHEBI:37563"/>
    </ligand>
</feature>
<dbReference type="InterPro" id="IPR032828">
    <property type="entry name" value="PolyA_RNA-bd"/>
</dbReference>
<dbReference type="NCBIfam" id="NF008137">
    <property type="entry name" value="PRK10885.1"/>
    <property type="match status" value="1"/>
</dbReference>
<feature type="binding site" evidence="11">
    <location>
        <position position="137"/>
    </location>
    <ligand>
        <name>ATP</name>
        <dbReference type="ChEBI" id="CHEBI:30616"/>
    </ligand>
</feature>
<evidence type="ECO:0000313" key="14">
    <source>
        <dbReference type="EMBL" id="PCJ41725.1"/>
    </source>
</evidence>
<evidence type="ECO:0000256" key="4">
    <source>
        <dbReference type="ARBA" id="ARBA00022695"/>
    </source>
</evidence>
<feature type="binding site" evidence="11">
    <location>
        <position position="8"/>
    </location>
    <ligand>
        <name>CTP</name>
        <dbReference type="ChEBI" id="CHEBI:37563"/>
    </ligand>
</feature>
<dbReference type="Pfam" id="PF12627">
    <property type="entry name" value="PolyA_pol_RNAbd"/>
    <property type="match status" value="1"/>
</dbReference>
<dbReference type="InterPro" id="IPR043519">
    <property type="entry name" value="NT_sf"/>
</dbReference>
<dbReference type="AlphaFoldDB" id="A0A2A5CDY7"/>
<gene>
    <name evidence="11" type="primary">cca</name>
    <name evidence="14" type="ORF">COA71_06855</name>
</gene>
<comment type="miscellaneous">
    <text evidence="11">A single active site specifically recognizes both ATP and CTP and is responsible for their addition.</text>
</comment>
<dbReference type="InterPro" id="IPR050124">
    <property type="entry name" value="tRNA_CCA-adding_enzyme"/>
</dbReference>
<feature type="binding site" evidence="11">
    <location>
        <position position="11"/>
    </location>
    <ligand>
        <name>ATP</name>
        <dbReference type="ChEBI" id="CHEBI:30616"/>
    </ligand>
</feature>
<evidence type="ECO:0000256" key="2">
    <source>
        <dbReference type="ARBA" id="ARBA00022679"/>
    </source>
</evidence>
<keyword evidence="5 11" id="KW-0479">Metal-binding</keyword>
<keyword evidence="6 11" id="KW-0547">Nucleotide-binding</keyword>
<evidence type="ECO:0000256" key="6">
    <source>
        <dbReference type="ARBA" id="ARBA00022741"/>
    </source>
</evidence>
<dbReference type="GO" id="GO:0005524">
    <property type="term" value="F:ATP binding"/>
    <property type="evidence" value="ECO:0007669"/>
    <property type="project" value="UniProtKB-UniRule"/>
</dbReference>
<protein>
    <recommendedName>
        <fullName evidence="11">CCA-adding enzyme</fullName>
        <ecNumber evidence="11">2.7.7.72</ecNumber>
    </recommendedName>
    <alternativeName>
        <fullName evidence="11">CCA tRNA nucleotidyltransferase</fullName>
    </alternativeName>
    <alternativeName>
        <fullName evidence="11">tRNA CCA-pyrophosphorylase</fullName>
    </alternativeName>
    <alternativeName>
        <fullName evidence="11">tRNA adenylyl-/cytidylyl- transferase</fullName>
    </alternativeName>
    <alternativeName>
        <fullName evidence="11">tRNA nucleotidyltransferase</fullName>
    </alternativeName>
    <alternativeName>
        <fullName evidence="11">tRNA-NT</fullName>
    </alternativeName>
</protein>
<comment type="similarity">
    <text evidence="11">Belongs to the tRNA nucleotidyltransferase/poly(A) polymerase family. Bacterial CCA-adding enzyme type 2 subfamily.</text>
</comment>
<dbReference type="PANTHER" id="PTHR47545">
    <property type="entry name" value="MULTIFUNCTIONAL CCA PROTEIN"/>
    <property type="match status" value="1"/>
</dbReference>
<feature type="binding site" evidence="11">
    <location>
        <position position="137"/>
    </location>
    <ligand>
        <name>CTP</name>
        <dbReference type="ChEBI" id="CHEBI:37563"/>
    </ligand>
</feature>
<dbReference type="InterPro" id="IPR012006">
    <property type="entry name" value="CCA_bact"/>
</dbReference>
<dbReference type="Proteomes" id="UP000228987">
    <property type="component" value="Unassembled WGS sequence"/>
</dbReference>
<dbReference type="GO" id="GO:0004810">
    <property type="term" value="F:CCA tRNA nucleotidyltransferase activity"/>
    <property type="evidence" value="ECO:0007669"/>
    <property type="project" value="UniProtKB-UniRule"/>
</dbReference>
<evidence type="ECO:0000256" key="10">
    <source>
        <dbReference type="ARBA" id="ARBA00022884"/>
    </source>
</evidence>
<keyword evidence="10 11" id="KW-0694">RNA-binding</keyword>
<feature type="domain" description="Poly A polymerase head" evidence="12">
    <location>
        <begin position="3"/>
        <end position="122"/>
    </location>
</feature>
<proteinExistence type="inferred from homology"/>
<comment type="catalytic activity">
    <reaction evidence="11">
        <text>a tRNA precursor + 2 CTP + ATP = a tRNA with a 3' CCA end + 3 diphosphate</text>
        <dbReference type="Rhea" id="RHEA:14433"/>
        <dbReference type="Rhea" id="RHEA-COMP:10465"/>
        <dbReference type="Rhea" id="RHEA-COMP:10468"/>
        <dbReference type="ChEBI" id="CHEBI:30616"/>
        <dbReference type="ChEBI" id="CHEBI:33019"/>
        <dbReference type="ChEBI" id="CHEBI:37563"/>
        <dbReference type="ChEBI" id="CHEBI:74896"/>
        <dbReference type="ChEBI" id="CHEBI:83071"/>
        <dbReference type="EC" id="2.7.7.72"/>
    </reaction>
</comment>
<name>A0A2A5CDY7_9GAMM</name>
<feature type="binding site" evidence="11">
    <location>
        <position position="140"/>
    </location>
    <ligand>
        <name>ATP</name>
        <dbReference type="ChEBI" id="CHEBI:30616"/>
    </ligand>
</feature>
<dbReference type="GO" id="GO:0160016">
    <property type="term" value="F:CCACCA tRNA nucleotidyltransferase activity"/>
    <property type="evidence" value="ECO:0007669"/>
    <property type="project" value="RHEA"/>
</dbReference>
<evidence type="ECO:0000259" key="13">
    <source>
        <dbReference type="Pfam" id="PF12627"/>
    </source>
</evidence>
<evidence type="ECO:0000259" key="12">
    <source>
        <dbReference type="Pfam" id="PF01743"/>
    </source>
</evidence>